<evidence type="ECO:0000256" key="3">
    <source>
        <dbReference type="ARBA" id="ARBA00022679"/>
    </source>
</evidence>
<feature type="active site" description="Proton donor/acceptor" evidence="7">
    <location>
        <position position="368"/>
    </location>
</feature>
<keyword evidence="5 7" id="KW-0573">Peptidoglycan synthesis</keyword>
<reference evidence="11 12" key="1">
    <citation type="journal article" date="2015" name="G3 (Bethesda)">
        <title>Insights into Ongoing Evolution of the Hexachlorocyclohexane Catabolic Pathway from Comparative Genomics of Ten Sphingomonadaceae Strains.</title>
        <authorList>
            <person name="Pearce S.L."/>
            <person name="Oakeshott J.G."/>
            <person name="Pandey G."/>
        </authorList>
    </citation>
    <scope>NUCLEOTIDE SEQUENCE [LARGE SCALE GENOMIC DNA]</scope>
    <source>
        <strain evidence="11 12">LL02</strain>
    </source>
</reference>
<dbReference type="Pfam" id="PF20142">
    <property type="entry name" value="Scaffold"/>
    <property type="match status" value="1"/>
</dbReference>
<dbReference type="CDD" id="cd16913">
    <property type="entry name" value="YkuD_like"/>
    <property type="match status" value="1"/>
</dbReference>
<organism evidence="11 12">
    <name type="scientific">Novosphingobium barchaimii LL02</name>
    <dbReference type="NCBI Taxonomy" id="1114963"/>
    <lineage>
        <taxon>Bacteria</taxon>
        <taxon>Pseudomonadati</taxon>
        <taxon>Pseudomonadota</taxon>
        <taxon>Alphaproteobacteria</taxon>
        <taxon>Sphingomonadales</taxon>
        <taxon>Sphingomonadaceae</taxon>
        <taxon>Novosphingobium</taxon>
    </lineage>
</organism>
<dbReference type="PROSITE" id="PS52029">
    <property type="entry name" value="LD_TPASE"/>
    <property type="match status" value="1"/>
</dbReference>
<dbReference type="InterPro" id="IPR036365">
    <property type="entry name" value="PGBD-like_sf"/>
</dbReference>
<dbReference type="GO" id="GO:0009252">
    <property type="term" value="P:peptidoglycan biosynthetic process"/>
    <property type="evidence" value="ECO:0007669"/>
    <property type="project" value="UniProtKB-UniPathway"/>
</dbReference>
<proteinExistence type="inferred from homology"/>
<comment type="similarity">
    <text evidence="2">Belongs to the YkuD family.</text>
</comment>
<dbReference type="PANTHER" id="PTHR41533">
    <property type="entry name" value="L,D-TRANSPEPTIDASE HI_1667-RELATED"/>
    <property type="match status" value="1"/>
</dbReference>
<keyword evidence="6 7" id="KW-0961">Cell wall biogenesis/degradation</keyword>
<dbReference type="PATRIC" id="fig|1114963.3.peg.2188"/>
<comment type="pathway">
    <text evidence="1 7">Cell wall biogenesis; peptidoglycan biosynthesis.</text>
</comment>
<comment type="caution">
    <text evidence="11">The sequence shown here is derived from an EMBL/GenBank/DDBJ whole genome shotgun (WGS) entry which is preliminary data.</text>
</comment>
<keyword evidence="3" id="KW-0808">Transferase</keyword>
<dbReference type="Gene3D" id="2.40.440.10">
    <property type="entry name" value="L,D-transpeptidase catalytic domain-like"/>
    <property type="match status" value="1"/>
</dbReference>
<dbReference type="PROSITE" id="PS51257">
    <property type="entry name" value="PROKAR_LIPOPROTEIN"/>
    <property type="match status" value="1"/>
</dbReference>
<dbReference type="UniPathway" id="UPA00219"/>
<dbReference type="Pfam" id="PF03734">
    <property type="entry name" value="YkuD"/>
    <property type="match status" value="1"/>
</dbReference>
<sequence>MRKSVIAGSLLVLTFTLAGCNFLAGETDKAAVATRIEQVHWNEASVRQLRKAVDSRAAHGLDRMQFVVEGQPGSAEGQEALTRSALRYAAALARGATDPAELYDIYTVRRPKPDLLRGLAGALSTGEVGDWIDGLAPKDEGYDTLSRAYLALRKQTDAPTPAIPDRDEPLKPGTADPRIPAIARQLVASDYLDRSAAQGGSYSPAMVQAVQHMQADYGIKPDGIIGSDALEILNLSDADRATTIAVAMERMRWLDRNAPPTRIDVNIAAGRLLYWRDGKIADSRKVVVGEPANETPQLGSPIYRLVANPTWTVPRSIQSKEIAGKGGDYLRRNNMAWKNGWVVQQPGPKNSLGLVKFDMKNEHQIYLHDTPAKQLFQEVQRQRSHGCVRVDDALDFAEMLARDEGVIDEWHRARATGKETFVSLPREIPVRLIYQTVGFGEDGEPVIRSDPYGWNDGVAAALSFPARQTYRLKTSGNDVGP</sequence>
<dbReference type="InterPro" id="IPR005490">
    <property type="entry name" value="LD_TPept_cat_dom"/>
</dbReference>
<dbReference type="SUPFAM" id="SSF47090">
    <property type="entry name" value="PGBD-like"/>
    <property type="match status" value="1"/>
</dbReference>
<evidence type="ECO:0000256" key="7">
    <source>
        <dbReference type="PROSITE-ProRule" id="PRU01373"/>
    </source>
</evidence>
<keyword evidence="12" id="KW-1185">Reference proteome</keyword>
<dbReference type="InterPro" id="IPR036366">
    <property type="entry name" value="PGBDSf"/>
</dbReference>
<dbReference type="SUPFAM" id="SSF141523">
    <property type="entry name" value="L,D-transpeptidase catalytic domain-like"/>
    <property type="match status" value="1"/>
</dbReference>
<keyword evidence="9" id="KW-0732">Signal</keyword>
<dbReference type="InterPro" id="IPR038063">
    <property type="entry name" value="Transpep_catalytic_dom"/>
</dbReference>
<evidence type="ECO:0000256" key="6">
    <source>
        <dbReference type="ARBA" id="ARBA00023316"/>
    </source>
</evidence>
<dbReference type="GO" id="GO:0008360">
    <property type="term" value="P:regulation of cell shape"/>
    <property type="evidence" value="ECO:0007669"/>
    <property type="project" value="UniProtKB-UniRule"/>
</dbReference>
<evidence type="ECO:0000256" key="9">
    <source>
        <dbReference type="SAM" id="SignalP"/>
    </source>
</evidence>
<dbReference type="Pfam" id="PF01471">
    <property type="entry name" value="PG_binding_1"/>
    <property type="match status" value="1"/>
</dbReference>
<dbReference type="InterPro" id="IPR002477">
    <property type="entry name" value="Peptidoglycan-bd-like"/>
</dbReference>
<keyword evidence="4 7" id="KW-0133">Cell shape</keyword>
<evidence type="ECO:0000256" key="1">
    <source>
        <dbReference type="ARBA" id="ARBA00004752"/>
    </source>
</evidence>
<evidence type="ECO:0000256" key="2">
    <source>
        <dbReference type="ARBA" id="ARBA00005992"/>
    </source>
</evidence>
<dbReference type="GO" id="GO:0004180">
    <property type="term" value="F:carboxypeptidase activity"/>
    <property type="evidence" value="ECO:0007669"/>
    <property type="project" value="UniProtKB-ARBA"/>
</dbReference>
<dbReference type="PANTHER" id="PTHR41533:SF2">
    <property type="entry name" value="BLR7131 PROTEIN"/>
    <property type="match status" value="1"/>
</dbReference>
<dbReference type="AlphaFoldDB" id="A0A0J7XZD2"/>
<evidence type="ECO:0000256" key="5">
    <source>
        <dbReference type="ARBA" id="ARBA00022984"/>
    </source>
</evidence>
<feature type="region of interest" description="Disordered" evidence="8">
    <location>
        <begin position="156"/>
        <end position="176"/>
    </location>
</feature>
<feature type="signal peptide" evidence="9">
    <location>
        <begin position="1"/>
        <end position="18"/>
    </location>
</feature>
<dbReference type="OrthoDB" id="9778545at2"/>
<accession>A0A0J7XZD2</accession>
<evidence type="ECO:0000313" key="11">
    <source>
        <dbReference type="EMBL" id="KMS56563.1"/>
    </source>
</evidence>
<feature type="domain" description="L,D-TPase catalytic" evidence="10">
    <location>
        <begin position="261"/>
        <end position="409"/>
    </location>
</feature>
<dbReference type="InterPro" id="IPR045380">
    <property type="entry name" value="LD_TPept_scaffold_dom"/>
</dbReference>
<gene>
    <name evidence="11" type="ORF">V474_16770</name>
</gene>
<dbReference type="GO" id="GO:0016740">
    <property type="term" value="F:transferase activity"/>
    <property type="evidence" value="ECO:0007669"/>
    <property type="project" value="UniProtKB-KW"/>
</dbReference>
<evidence type="ECO:0000259" key="10">
    <source>
        <dbReference type="PROSITE" id="PS52029"/>
    </source>
</evidence>
<protein>
    <submittedName>
        <fullName evidence="11">Peptidoglycan-binding protein</fullName>
    </submittedName>
</protein>
<dbReference type="EMBL" id="JACU01000004">
    <property type="protein sequence ID" value="KMS56563.1"/>
    <property type="molecule type" value="Genomic_DNA"/>
</dbReference>
<evidence type="ECO:0000256" key="4">
    <source>
        <dbReference type="ARBA" id="ARBA00022960"/>
    </source>
</evidence>
<feature type="active site" description="Nucleophile" evidence="7">
    <location>
        <position position="387"/>
    </location>
</feature>
<evidence type="ECO:0000313" key="12">
    <source>
        <dbReference type="Proteomes" id="UP000052268"/>
    </source>
</evidence>
<dbReference type="Gene3D" id="1.10.101.10">
    <property type="entry name" value="PGBD-like superfamily/PGBD"/>
    <property type="match status" value="1"/>
</dbReference>
<dbReference type="GO" id="GO:0071555">
    <property type="term" value="P:cell wall organization"/>
    <property type="evidence" value="ECO:0007669"/>
    <property type="project" value="UniProtKB-UniRule"/>
</dbReference>
<dbReference type="InterPro" id="IPR052905">
    <property type="entry name" value="LD-transpeptidase_YkuD-like"/>
</dbReference>
<dbReference type="Proteomes" id="UP000052268">
    <property type="component" value="Unassembled WGS sequence"/>
</dbReference>
<dbReference type="RefSeq" id="WP_059151413.1">
    <property type="nucleotide sequence ID" value="NZ_KQ130453.1"/>
</dbReference>
<feature type="chain" id="PRO_5005292237" evidence="9">
    <location>
        <begin position="19"/>
        <end position="481"/>
    </location>
</feature>
<evidence type="ECO:0000256" key="8">
    <source>
        <dbReference type="SAM" id="MobiDB-lite"/>
    </source>
</evidence>
<name>A0A0J7XZD2_9SPHN</name>